<name>A0A8S1EF31_9PELO</name>
<evidence type="ECO:0000313" key="1">
    <source>
        <dbReference type="EMBL" id="CAB3398613.1"/>
    </source>
</evidence>
<evidence type="ECO:0000313" key="2">
    <source>
        <dbReference type="Proteomes" id="UP000494206"/>
    </source>
</evidence>
<organism evidence="1 2">
    <name type="scientific">Caenorhabditis bovis</name>
    <dbReference type="NCBI Taxonomy" id="2654633"/>
    <lineage>
        <taxon>Eukaryota</taxon>
        <taxon>Metazoa</taxon>
        <taxon>Ecdysozoa</taxon>
        <taxon>Nematoda</taxon>
        <taxon>Chromadorea</taxon>
        <taxon>Rhabditida</taxon>
        <taxon>Rhabditina</taxon>
        <taxon>Rhabditomorpha</taxon>
        <taxon>Rhabditoidea</taxon>
        <taxon>Rhabditidae</taxon>
        <taxon>Peloderinae</taxon>
        <taxon>Caenorhabditis</taxon>
    </lineage>
</organism>
<dbReference type="Proteomes" id="UP000494206">
    <property type="component" value="Unassembled WGS sequence"/>
</dbReference>
<gene>
    <name evidence="1" type="ORF">CBOVIS_LOCUS1866</name>
</gene>
<protein>
    <submittedName>
        <fullName evidence="1">Uncharacterized protein</fullName>
    </submittedName>
</protein>
<dbReference type="AlphaFoldDB" id="A0A8S1EF31"/>
<proteinExistence type="predicted"/>
<dbReference type="EMBL" id="CADEPM010000001">
    <property type="protein sequence ID" value="CAB3398613.1"/>
    <property type="molecule type" value="Genomic_DNA"/>
</dbReference>
<comment type="caution">
    <text evidence="1">The sequence shown here is derived from an EMBL/GenBank/DDBJ whole genome shotgun (WGS) entry which is preliminary data.</text>
</comment>
<keyword evidence="2" id="KW-1185">Reference proteome</keyword>
<sequence>MTKVELYLIIYNNLLRYDIEPRGELPTIMKLLPLNVTKAAPSVLRDEIADSPRLPPRMYGFISNSFCITSTEIVQRC</sequence>
<reference evidence="1 2" key="1">
    <citation type="submission" date="2020-04" db="EMBL/GenBank/DDBJ databases">
        <authorList>
            <person name="Laetsch R D."/>
            <person name="Stevens L."/>
            <person name="Kumar S."/>
            <person name="Blaxter L. M."/>
        </authorList>
    </citation>
    <scope>NUCLEOTIDE SEQUENCE [LARGE SCALE GENOMIC DNA]</scope>
</reference>
<accession>A0A8S1EF31</accession>